<name>A0ABW8T154_9CLOT</name>
<keyword evidence="8" id="KW-1185">Reference proteome</keyword>
<dbReference type="PROSITE" id="PS51186">
    <property type="entry name" value="GNAT"/>
    <property type="match status" value="1"/>
</dbReference>
<keyword evidence="2 5" id="KW-0963">Cytoplasm</keyword>
<keyword evidence="3 7" id="KW-0808">Transferase</keyword>
<dbReference type="NCBIfam" id="TIGR01575">
    <property type="entry name" value="rimI"/>
    <property type="match status" value="1"/>
</dbReference>
<comment type="similarity">
    <text evidence="1 5">Belongs to the acetyltransferase family. RimI subfamily.</text>
</comment>
<proteinExistence type="inferred from homology"/>
<dbReference type="EC" id="2.3.1.266" evidence="5"/>
<sequence length="155" mass="17605">MDNITILPFAPEYVEGVFTISKLSFRTPWSRESMEKEINNEVARYVVAIKDNMVIGYGGAWLILDEGQITNIAVHPEFRGLGISHLLLDALIEVCALEDITAMTLEVRKSNTTAQNLYKKHGFVEEGVRKNYYLDPLEDGIIMWKHNITKENAGF</sequence>
<dbReference type="Proteomes" id="UP001623591">
    <property type="component" value="Unassembled WGS sequence"/>
</dbReference>
<comment type="function">
    <text evidence="5">Acetylates the N-terminal alanine of ribosomal protein bS18.</text>
</comment>
<evidence type="ECO:0000256" key="3">
    <source>
        <dbReference type="ARBA" id="ARBA00022679"/>
    </source>
</evidence>
<evidence type="ECO:0000313" key="7">
    <source>
        <dbReference type="EMBL" id="MFL0245912.1"/>
    </source>
</evidence>
<gene>
    <name evidence="7" type="primary">rimI</name>
    <name evidence="7" type="ORF">ACJDUG_02835</name>
</gene>
<dbReference type="RefSeq" id="WP_406768366.1">
    <property type="nucleotide sequence ID" value="NZ_JBJHZZ010000001.1"/>
</dbReference>
<evidence type="ECO:0000256" key="1">
    <source>
        <dbReference type="ARBA" id="ARBA00005395"/>
    </source>
</evidence>
<dbReference type="GO" id="GO:0008999">
    <property type="term" value="F:protein-N-terminal-alanine acetyltransferase activity"/>
    <property type="evidence" value="ECO:0007669"/>
    <property type="project" value="UniProtKB-EC"/>
</dbReference>
<dbReference type="CDD" id="cd04301">
    <property type="entry name" value="NAT_SF"/>
    <property type="match status" value="1"/>
</dbReference>
<dbReference type="InterPro" id="IPR016181">
    <property type="entry name" value="Acyl_CoA_acyltransferase"/>
</dbReference>
<organism evidence="7 8">
    <name type="scientific">Candidatus Clostridium stratigraminis</name>
    <dbReference type="NCBI Taxonomy" id="3381661"/>
    <lineage>
        <taxon>Bacteria</taxon>
        <taxon>Bacillati</taxon>
        <taxon>Bacillota</taxon>
        <taxon>Clostridia</taxon>
        <taxon>Eubacteriales</taxon>
        <taxon>Clostridiaceae</taxon>
        <taxon>Clostridium</taxon>
    </lineage>
</organism>
<dbReference type="EMBL" id="JBJHZZ010000001">
    <property type="protein sequence ID" value="MFL0245912.1"/>
    <property type="molecule type" value="Genomic_DNA"/>
</dbReference>
<evidence type="ECO:0000256" key="4">
    <source>
        <dbReference type="ARBA" id="ARBA00023315"/>
    </source>
</evidence>
<reference evidence="7 8" key="1">
    <citation type="submission" date="2024-11" db="EMBL/GenBank/DDBJ databases">
        <authorList>
            <person name="Heng Y.C."/>
            <person name="Lim A.C.H."/>
            <person name="Lee J.K.Y."/>
            <person name="Kittelmann S."/>
        </authorList>
    </citation>
    <scope>NUCLEOTIDE SEQUENCE [LARGE SCALE GENOMIC DNA]</scope>
    <source>
        <strain evidence="7 8">WILCCON 0185</strain>
    </source>
</reference>
<comment type="caution">
    <text evidence="7">The sequence shown here is derived from an EMBL/GenBank/DDBJ whole genome shotgun (WGS) entry which is preliminary data.</text>
</comment>
<evidence type="ECO:0000259" key="6">
    <source>
        <dbReference type="PROSITE" id="PS51186"/>
    </source>
</evidence>
<dbReference type="PANTHER" id="PTHR43420">
    <property type="entry name" value="ACETYLTRANSFERASE"/>
    <property type="match status" value="1"/>
</dbReference>
<dbReference type="InterPro" id="IPR006464">
    <property type="entry name" value="AcTrfase_RimI/Ard1"/>
</dbReference>
<dbReference type="Gene3D" id="3.40.630.30">
    <property type="match status" value="1"/>
</dbReference>
<evidence type="ECO:0000313" key="8">
    <source>
        <dbReference type="Proteomes" id="UP001623591"/>
    </source>
</evidence>
<accession>A0ABW8T154</accession>
<protein>
    <recommendedName>
        <fullName evidence="5">[Ribosomal protein bS18]-alanine N-acetyltransferase</fullName>
        <ecNumber evidence="5">2.3.1.266</ecNumber>
    </recommendedName>
</protein>
<comment type="catalytic activity">
    <reaction evidence="5">
        <text>N-terminal L-alanyl-[ribosomal protein bS18] + acetyl-CoA = N-terminal N(alpha)-acetyl-L-alanyl-[ribosomal protein bS18] + CoA + H(+)</text>
        <dbReference type="Rhea" id="RHEA:43756"/>
        <dbReference type="Rhea" id="RHEA-COMP:10676"/>
        <dbReference type="Rhea" id="RHEA-COMP:10677"/>
        <dbReference type="ChEBI" id="CHEBI:15378"/>
        <dbReference type="ChEBI" id="CHEBI:57287"/>
        <dbReference type="ChEBI" id="CHEBI:57288"/>
        <dbReference type="ChEBI" id="CHEBI:64718"/>
        <dbReference type="ChEBI" id="CHEBI:83683"/>
        <dbReference type="EC" id="2.3.1.266"/>
    </reaction>
</comment>
<dbReference type="PANTHER" id="PTHR43420:SF44">
    <property type="entry name" value="ACETYLTRANSFERASE YPEA"/>
    <property type="match status" value="1"/>
</dbReference>
<keyword evidence="7" id="KW-0687">Ribonucleoprotein</keyword>
<dbReference type="Pfam" id="PF00583">
    <property type="entry name" value="Acetyltransf_1"/>
    <property type="match status" value="1"/>
</dbReference>
<comment type="subcellular location">
    <subcellularLocation>
        <location evidence="5">Cytoplasm</location>
    </subcellularLocation>
</comment>
<keyword evidence="7" id="KW-0689">Ribosomal protein</keyword>
<dbReference type="GO" id="GO:0005840">
    <property type="term" value="C:ribosome"/>
    <property type="evidence" value="ECO:0007669"/>
    <property type="project" value="UniProtKB-KW"/>
</dbReference>
<keyword evidence="4 7" id="KW-0012">Acyltransferase</keyword>
<evidence type="ECO:0000256" key="2">
    <source>
        <dbReference type="ARBA" id="ARBA00022490"/>
    </source>
</evidence>
<dbReference type="InterPro" id="IPR000182">
    <property type="entry name" value="GNAT_dom"/>
</dbReference>
<dbReference type="InterPro" id="IPR050680">
    <property type="entry name" value="YpeA/RimI_acetyltransf"/>
</dbReference>
<evidence type="ECO:0000256" key="5">
    <source>
        <dbReference type="RuleBase" id="RU363094"/>
    </source>
</evidence>
<feature type="domain" description="N-acetyltransferase" evidence="6">
    <location>
        <begin position="4"/>
        <end position="148"/>
    </location>
</feature>
<dbReference type="SUPFAM" id="SSF55729">
    <property type="entry name" value="Acyl-CoA N-acyltransferases (Nat)"/>
    <property type="match status" value="1"/>
</dbReference>